<dbReference type="GeneID" id="81423327"/>
<evidence type="ECO:0000313" key="3">
    <source>
        <dbReference type="Proteomes" id="UP001149163"/>
    </source>
</evidence>
<feature type="compositionally biased region" description="Acidic residues" evidence="1">
    <location>
        <begin position="585"/>
        <end position="597"/>
    </location>
</feature>
<dbReference type="AlphaFoldDB" id="A0A9W9LUG0"/>
<name>A0A9W9LUG0_9EURO</name>
<evidence type="ECO:0000313" key="2">
    <source>
        <dbReference type="EMBL" id="KAJ5176149.1"/>
    </source>
</evidence>
<comment type="caution">
    <text evidence="2">The sequence shown here is derived from an EMBL/GenBank/DDBJ whole genome shotgun (WGS) entry which is preliminary data.</text>
</comment>
<protein>
    <submittedName>
        <fullName evidence="2">Uncharacterized protein</fullName>
    </submittedName>
</protein>
<reference evidence="2" key="2">
    <citation type="journal article" date="2023" name="IMA Fungus">
        <title>Comparative genomic study of the Penicillium genus elucidates a diverse pangenome and 15 lateral gene transfer events.</title>
        <authorList>
            <person name="Petersen C."/>
            <person name="Sorensen T."/>
            <person name="Nielsen M.R."/>
            <person name="Sondergaard T.E."/>
            <person name="Sorensen J.L."/>
            <person name="Fitzpatrick D.A."/>
            <person name="Frisvad J.C."/>
            <person name="Nielsen K.L."/>
        </authorList>
    </citation>
    <scope>NUCLEOTIDE SEQUENCE</scope>
    <source>
        <strain evidence="2">IBT 26290</strain>
    </source>
</reference>
<accession>A0A9W9LUG0</accession>
<dbReference type="EMBL" id="JAPQKN010000001">
    <property type="protein sequence ID" value="KAJ5176149.1"/>
    <property type="molecule type" value="Genomic_DNA"/>
</dbReference>
<organism evidence="2 3">
    <name type="scientific">Penicillium canariense</name>
    <dbReference type="NCBI Taxonomy" id="189055"/>
    <lineage>
        <taxon>Eukaryota</taxon>
        <taxon>Fungi</taxon>
        <taxon>Dikarya</taxon>
        <taxon>Ascomycota</taxon>
        <taxon>Pezizomycotina</taxon>
        <taxon>Eurotiomycetes</taxon>
        <taxon>Eurotiomycetidae</taxon>
        <taxon>Eurotiales</taxon>
        <taxon>Aspergillaceae</taxon>
        <taxon>Penicillium</taxon>
    </lineage>
</organism>
<dbReference type="Proteomes" id="UP001149163">
    <property type="component" value="Unassembled WGS sequence"/>
</dbReference>
<feature type="region of interest" description="Disordered" evidence="1">
    <location>
        <begin position="577"/>
        <end position="597"/>
    </location>
</feature>
<sequence>MPGDRAPSPLDKSRVSLLFVVLTQLDDVQQAKLVQHYKQTVPDSANVAIHTWTPSKILLQSIARQGPHRDSAANLYALGILAYRSRWSSFIVVDDLTKRQVTGQHRVAESEDISVVLMSVQGSPNDAHTNHQVMVKARRTSKNDQGVNILDVLSADIDLPTETGVGGDECPTKEYFETGKMLYDPDTRLFTATAASSLGAERITAALSATHLPTELVHAVLSYVNADNSKTGIRNGERAKPPLWTSIQDDAHILIFLLFPTTAEELRNAQVTIQNAAKRYLPQAKNKVPKKIVELIPQDRHHIASRHDLVQFMKEYERPMADGRSNRAPLNFLLNPITGADVASAEFGTAHRAYDSRVVVTQVPLKNILDNRWFSKWQRDWWRTASVRFPTEAIYPPNEPFYPNPVPWRPVGTKEGTDESEEVEYLAVFYITNKLTEEQDEAVRARLATKNDIDQQFGYIKKCCYVPWEGEEDGTDEDIWSIVWQVWEDGGDQVFFCIDQLSGEDQSVLCVECDRFSYRQLPENAKHLTGVCDPNLRGFRCTRVPAEDAQIDKVNLDIANMGMEDFGPVHKFRRPGWPARGIIPDETDDEEEAEEEE</sequence>
<keyword evidence="3" id="KW-1185">Reference proteome</keyword>
<proteinExistence type="predicted"/>
<dbReference type="OrthoDB" id="4461621at2759"/>
<reference evidence="2" key="1">
    <citation type="submission" date="2022-11" db="EMBL/GenBank/DDBJ databases">
        <authorList>
            <person name="Petersen C."/>
        </authorList>
    </citation>
    <scope>NUCLEOTIDE SEQUENCE</scope>
    <source>
        <strain evidence="2">IBT 26290</strain>
    </source>
</reference>
<evidence type="ECO:0000256" key="1">
    <source>
        <dbReference type="SAM" id="MobiDB-lite"/>
    </source>
</evidence>
<dbReference type="RefSeq" id="XP_056547757.1">
    <property type="nucleotide sequence ID" value="XM_056684151.1"/>
</dbReference>
<gene>
    <name evidence="2" type="ORF">N7482_002026</name>
</gene>